<keyword evidence="4 5" id="KW-0472">Membrane</keyword>
<keyword evidence="3 5" id="KW-1133">Transmembrane helix</keyword>
<dbReference type="AlphaFoldDB" id="A0A1G2JQM9"/>
<evidence type="ECO:0000256" key="1">
    <source>
        <dbReference type="ARBA" id="ARBA00004141"/>
    </source>
</evidence>
<evidence type="ECO:0000256" key="5">
    <source>
        <dbReference type="SAM" id="Phobius"/>
    </source>
</evidence>
<dbReference type="Gene3D" id="1.20.58.340">
    <property type="entry name" value="Magnesium transport protein CorA, transmembrane region"/>
    <property type="match status" value="1"/>
</dbReference>
<evidence type="ECO:0000256" key="4">
    <source>
        <dbReference type="ARBA" id="ARBA00023136"/>
    </source>
</evidence>
<gene>
    <name evidence="6" type="ORF">A2561_01600</name>
</gene>
<keyword evidence="2 5" id="KW-0812">Transmembrane</keyword>
<name>A0A1G2JQM9_9BACT</name>
<comment type="subcellular location">
    <subcellularLocation>
        <location evidence="1">Membrane</location>
        <topology evidence="1">Multi-pass membrane protein</topology>
    </subcellularLocation>
</comment>
<proteinExistence type="predicted"/>
<reference evidence="6 7" key="1">
    <citation type="journal article" date="2016" name="Nat. Commun.">
        <title>Thousands of microbial genomes shed light on interconnected biogeochemical processes in an aquifer system.</title>
        <authorList>
            <person name="Anantharaman K."/>
            <person name="Brown C.T."/>
            <person name="Hug L.A."/>
            <person name="Sharon I."/>
            <person name="Castelle C.J."/>
            <person name="Probst A.J."/>
            <person name="Thomas B.C."/>
            <person name="Singh A."/>
            <person name="Wilkins M.J."/>
            <person name="Karaoz U."/>
            <person name="Brodie E.L."/>
            <person name="Williams K.H."/>
            <person name="Hubbard S.S."/>
            <person name="Banfield J.F."/>
        </authorList>
    </citation>
    <scope>NUCLEOTIDE SEQUENCE [LARGE SCALE GENOMIC DNA]</scope>
</reference>
<dbReference type="EMBL" id="MHPU01000007">
    <property type="protein sequence ID" value="OGZ89454.1"/>
    <property type="molecule type" value="Genomic_DNA"/>
</dbReference>
<evidence type="ECO:0000313" key="7">
    <source>
        <dbReference type="Proteomes" id="UP000178935"/>
    </source>
</evidence>
<feature type="transmembrane region" description="Helical" evidence="5">
    <location>
        <begin position="362"/>
        <end position="383"/>
    </location>
</feature>
<sequence>MKIENIYIGTWIPRASIHLKEIYKFLNSAESSVIGLEAKKLKAFKEVLVIDKVEFIKDEKIDIIKASCKECDISISEEGIIMLKSKNEISNKNFQNTRLDLEKFFLEKFSPAIKYLFSLGAPLPKQLQDIREVYPTIITLRDCPKEDALEFIKKENLEIYSENKYGKIEVFFGEDTNIINLDGAKEDGKFETLLQDIIFLKELSLYLANCLNIHREIWEKIDLVREAKEIAYKDFPAIREQINGYLKTLSLTKARINQMSDIIETRKELESKEEIKELNNLKINRTQNLIGDIKYIKDLWEITIEYANNTLNLLDSLSQESIQRELSTLKFVSLLAAITSFFGMNIAFPWEERWPNTFIHSFVVIVIIAAVALLFYFFLKIFVYNRKFKIKDFQ</sequence>
<comment type="caution">
    <text evidence="6">The sequence shown here is derived from an EMBL/GenBank/DDBJ whole genome shotgun (WGS) entry which is preliminary data.</text>
</comment>
<evidence type="ECO:0000256" key="2">
    <source>
        <dbReference type="ARBA" id="ARBA00022692"/>
    </source>
</evidence>
<feature type="transmembrane region" description="Helical" evidence="5">
    <location>
        <begin position="331"/>
        <end position="350"/>
    </location>
</feature>
<dbReference type="SUPFAM" id="SSF144083">
    <property type="entry name" value="Magnesium transport protein CorA, transmembrane region"/>
    <property type="match status" value="1"/>
</dbReference>
<dbReference type="Proteomes" id="UP000178935">
    <property type="component" value="Unassembled WGS sequence"/>
</dbReference>
<dbReference type="GO" id="GO:0016020">
    <property type="term" value="C:membrane"/>
    <property type="evidence" value="ECO:0007669"/>
    <property type="project" value="UniProtKB-SubCell"/>
</dbReference>
<evidence type="ECO:0000256" key="3">
    <source>
        <dbReference type="ARBA" id="ARBA00022989"/>
    </source>
</evidence>
<dbReference type="InterPro" id="IPR045863">
    <property type="entry name" value="CorA_TM1_TM2"/>
</dbReference>
<accession>A0A1G2JQM9</accession>
<protein>
    <submittedName>
        <fullName evidence="6">Uncharacterized protein</fullName>
    </submittedName>
</protein>
<organism evidence="6 7">
    <name type="scientific">Candidatus Staskawiczbacteria bacterium RIFOXYD1_FULL_32_13</name>
    <dbReference type="NCBI Taxonomy" id="1802234"/>
    <lineage>
        <taxon>Bacteria</taxon>
        <taxon>Candidatus Staskawicziibacteriota</taxon>
    </lineage>
</organism>
<evidence type="ECO:0000313" key="6">
    <source>
        <dbReference type="EMBL" id="OGZ89454.1"/>
    </source>
</evidence>